<evidence type="ECO:0000313" key="3">
    <source>
        <dbReference type="Proteomes" id="UP000535543"/>
    </source>
</evidence>
<keyword evidence="1" id="KW-1133">Transmembrane helix</keyword>
<feature type="transmembrane region" description="Helical" evidence="1">
    <location>
        <begin position="47"/>
        <end position="66"/>
    </location>
</feature>
<sequence length="185" mass="20775">MQGIELTDEQILVMTPSERRELIERLARPVAELIPTGAIKRNRRVRLGMMVFGTVALIPWIVYLVATLPNTYVAQNWTLTWVGFDLLLLAMMATTVVLGLLRRQLLVLTAFATGVLLICDAWFDITTAAADDVWISVIAAVCGELPLAFVLISGTLRLIRVMTARLWILQPGMRLWHVELPLPRE</sequence>
<dbReference type="EMBL" id="VCQU01000010">
    <property type="protein sequence ID" value="NMN98198.1"/>
    <property type="molecule type" value="Genomic_DNA"/>
</dbReference>
<gene>
    <name evidence="2" type="ORF">FGL95_24450</name>
</gene>
<keyword evidence="1" id="KW-0812">Transmembrane</keyword>
<feature type="transmembrane region" description="Helical" evidence="1">
    <location>
        <begin position="135"/>
        <end position="159"/>
    </location>
</feature>
<feature type="transmembrane region" description="Helical" evidence="1">
    <location>
        <begin position="105"/>
        <end position="123"/>
    </location>
</feature>
<keyword evidence="3" id="KW-1185">Reference proteome</keyword>
<evidence type="ECO:0000313" key="2">
    <source>
        <dbReference type="EMBL" id="NMN98198.1"/>
    </source>
</evidence>
<dbReference type="AlphaFoldDB" id="A0A848KK17"/>
<keyword evidence="1" id="KW-0472">Membrane</keyword>
<comment type="caution">
    <text evidence="2">The sequence shown here is derived from an EMBL/GenBank/DDBJ whole genome shotgun (WGS) entry which is preliminary data.</text>
</comment>
<dbReference type="RefSeq" id="WP_169592119.1">
    <property type="nucleotide sequence ID" value="NZ_VCQU01000010.1"/>
</dbReference>
<reference evidence="2 3" key="2">
    <citation type="submission" date="2020-06" db="EMBL/GenBank/DDBJ databases">
        <title>Antribacter stalactiti gen. nov., sp. nov., a new member of the family Nacardiaceae isolated from a cave.</title>
        <authorList>
            <person name="Kim I.S."/>
        </authorList>
    </citation>
    <scope>NUCLEOTIDE SEQUENCE [LARGE SCALE GENOMIC DNA]</scope>
    <source>
        <strain evidence="2 3">YC2-7</strain>
    </source>
</reference>
<proteinExistence type="predicted"/>
<dbReference type="Proteomes" id="UP000535543">
    <property type="component" value="Unassembled WGS sequence"/>
</dbReference>
<protein>
    <submittedName>
        <fullName evidence="2">Uncharacterized protein</fullName>
    </submittedName>
</protein>
<reference evidence="2 3" key="1">
    <citation type="submission" date="2019-05" db="EMBL/GenBank/DDBJ databases">
        <authorList>
            <person name="Lee S.D."/>
        </authorList>
    </citation>
    <scope>NUCLEOTIDE SEQUENCE [LARGE SCALE GENOMIC DNA]</scope>
    <source>
        <strain evidence="2 3">YC2-7</strain>
    </source>
</reference>
<organism evidence="2 3">
    <name type="scientific">Antrihabitans stalactiti</name>
    <dbReference type="NCBI Taxonomy" id="2584121"/>
    <lineage>
        <taxon>Bacteria</taxon>
        <taxon>Bacillati</taxon>
        <taxon>Actinomycetota</taxon>
        <taxon>Actinomycetes</taxon>
        <taxon>Mycobacteriales</taxon>
        <taxon>Nocardiaceae</taxon>
        <taxon>Antrihabitans</taxon>
    </lineage>
</organism>
<name>A0A848KK17_9NOCA</name>
<feature type="transmembrane region" description="Helical" evidence="1">
    <location>
        <begin position="78"/>
        <end position="98"/>
    </location>
</feature>
<accession>A0A848KK17</accession>
<evidence type="ECO:0000256" key="1">
    <source>
        <dbReference type="SAM" id="Phobius"/>
    </source>
</evidence>